<dbReference type="PROSITE" id="PS51462">
    <property type="entry name" value="NUDIX"/>
    <property type="match status" value="1"/>
</dbReference>
<proteinExistence type="inferred from homology"/>
<accession>A0A2N3PS80</accession>
<feature type="domain" description="Nudix hydrolase" evidence="4">
    <location>
        <begin position="7"/>
        <end position="140"/>
    </location>
</feature>
<dbReference type="InterPro" id="IPR020476">
    <property type="entry name" value="Nudix_hydrolase"/>
</dbReference>
<name>A0A2N3PS80_9PROT</name>
<dbReference type="Pfam" id="PF00293">
    <property type="entry name" value="NUDIX"/>
    <property type="match status" value="1"/>
</dbReference>
<dbReference type="EMBL" id="PIUM01000022">
    <property type="protein sequence ID" value="PKU23252.1"/>
    <property type="molecule type" value="Genomic_DNA"/>
</dbReference>
<evidence type="ECO:0000256" key="2">
    <source>
        <dbReference type="ARBA" id="ARBA00022801"/>
    </source>
</evidence>
<evidence type="ECO:0000313" key="5">
    <source>
        <dbReference type="EMBL" id="PKU23252.1"/>
    </source>
</evidence>
<dbReference type="RefSeq" id="WP_101251950.1">
    <property type="nucleotide sequence ID" value="NZ_PIUM01000022.1"/>
</dbReference>
<evidence type="ECO:0000313" key="6">
    <source>
        <dbReference type="Proteomes" id="UP000233293"/>
    </source>
</evidence>
<keyword evidence="6" id="KW-1185">Reference proteome</keyword>
<dbReference type="PRINTS" id="PR00502">
    <property type="entry name" value="NUDIXFAMILY"/>
</dbReference>
<protein>
    <submittedName>
        <fullName evidence="5">Phosphohydrolase</fullName>
    </submittedName>
</protein>
<evidence type="ECO:0000256" key="1">
    <source>
        <dbReference type="ARBA" id="ARBA00001946"/>
    </source>
</evidence>
<keyword evidence="2 3" id="KW-0378">Hydrolase</keyword>
<evidence type="ECO:0000259" key="4">
    <source>
        <dbReference type="PROSITE" id="PS51462"/>
    </source>
</evidence>
<gene>
    <name evidence="5" type="ORF">CWS72_17660</name>
</gene>
<dbReference type="PANTHER" id="PTHR43736">
    <property type="entry name" value="ADP-RIBOSE PYROPHOSPHATASE"/>
    <property type="match status" value="1"/>
</dbReference>
<dbReference type="Gene3D" id="3.90.79.10">
    <property type="entry name" value="Nucleoside Triphosphate Pyrophosphohydrolase"/>
    <property type="match status" value="1"/>
</dbReference>
<dbReference type="CDD" id="cd04673">
    <property type="entry name" value="NUDIX_ADPRase"/>
    <property type="match status" value="1"/>
</dbReference>
<organism evidence="5 6">
    <name type="scientific">Telmatospirillum siberiense</name>
    <dbReference type="NCBI Taxonomy" id="382514"/>
    <lineage>
        <taxon>Bacteria</taxon>
        <taxon>Pseudomonadati</taxon>
        <taxon>Pseudomonadota</taxon>
        <taxon>Alphaproteobacteria</taxon>
        <taxon>Rhodospirillales</taxon>
        <taxon>Rhodospirillaceae</taxon>
        <taxon>Telmatospirillum</taxon>
    </lineage>
</organism>
<dbReference type="PANTHER" id="PTHR43736:SF1">
    <property type="entry name" value="DIHYDRONEOPTERIN TRIPHOSPHATE DIPHOSPHATASE"/>
    <property type="match status" value="1"/>
</dbReference>
<dbReference type="InterPro" id="IPR000086">
    <property type="entry name" value="NUDIX_hydrolase_dom"/>
</dbReference>
<comment type="similarity">
    <text evidence="3">Belongs to the Nudix hydrolase family.</text>
</comment>
<evidence type="ECO:0000256" key="3">
    <source>
        <dbReference type="RuleBase" id="RU003476"/>
    </source>
</evidence>
<dbReference type="Proteomes" id="UP000233293">
    <property type="component" value="Unassembled WGS sequence"/>
</dbReference>
<reference evidence="6" key="1">
    <citation type="submission" date="2017-12" db="EMBL/GenBank/DDBJ databases">
        <title>Draft genome sequence of Telmatospirillum siberiense 26-4b1T, an acidotolerant peatland alphaproteobacterium potentially involved in sulfur cycling.</title>
        <authorList>
            <person name="Hausmann B."/>
            <person name="Pjevac P."/>
            <person name="Schreck K."/>
            <person name="Herbold C.W."/>
            <person name="Daims H."/>
            <person name="Wagner M."/>
            <person name="Pester M."/>
            <person name="Loy A."/>
        </authorList>
    </citation>
    <scope>NUCLEOTIDE SEQUENCE [LARGE SCALE GENOMIC DNA]</scope>
    <source>
        <strain evidence="6">26-4b1</strain>
    </source>
</reference>
<sequence>MNDYAPPPRPLIGVGAMVWKDGRFLLIRRGHAPRQGSWTLPGGRQELGESVEQAAVREILEETGVAIRVTDLLAVVDLIDGADAEPRFHYTVIDVEAEWLSGEAVAGDDADAVAWADPRHLDDYRLSRAMQRVVALGVEKRRNPRRSGALLSLDALAET</sequence>
<comment type="caution">
    <text evidence="5">The sequence shown here is derived from an EMBL/GenBank/DDBJ whole genome shotgun (WGS) entry which is preliminary data.</text>
</comment>
<dbReference type="OrthoDB" id="9761969at2"/>
<dbReference type="SUPFAM" id="SSF55811">
    <property type="entry name" value="Nudix"/>
    <property type="match status" value="1"/>
</dbReference>
<dbReference type="PROSITE" id="PS00893">
    <property type="entry name" value="NUDIX_BOX"/>
    <property type="match status" value="1"/>
</dbReference>
<dbReference type="GO" id="GO:0016787">
    <property type="term" value="F:hydrolase activity"/>
    <property type="evidence" value="ECO:0007669"/>
    <property type="project" value="UniProtKB-KW"/>
</dbReference>
<dbReference type="InterPro" id="IPR020084">
    <property type="entry name" value="NUDIX_hydrolase_CS"/>
</dbReference>
<comment type="cofactor">
    <cofactor evidence="1">
        <name>Mg(2+)</name>
        <dbReference type="ChEBI" id="CHEBI:18420"/>
    </cofactor>
</comment>
<dbReference type="InterPro" id="IPR015797">
    <property type="entry name" value="NUDIX_hydrolase-like_dom_sf"/>
</dbReference>
<dbReference type="AlphaFoldDB" id="A0A2N3PS80"/>